<comment type="caution">
    <text evidence="1">The sequence shown here is derived from an EMBL/GenBank/DDBJ whole genome shotgun (WGS) entry which is preliminary data.</text>
</comment>
<dbReference type="Proteomes" id="UP001054945">
    <property type="component" value="Unassembled WGS sequence"/>
</dbReference>
<accession>A0AAV4RFZ2</accession>
<name>A0AAV4RFZ2_CAEEX</name>
<gene>
    <name evidence="1" type="ORF">CEXT_123861</name>
</gene>
<proteinExistence type="predicted"/>
<keyword evidence="2" id="KW-1185">Reference proteome</keyword>
<dbReference type="AlphaFoldDB" id="A0AAV4RFZ2"/>
<organism evidence="1 2">
    <name type="scientific">Caerostris extrusa</name>
    <name type="common">Bark spider</name>
    <name type="synonym">Caerostris bankana</name>
    <dbReference type="NCBI Taxonomy" id="172846"/>
    <lineage>
        <taxon>Eukaryota</taxon>
        <taxon>Metazoa</taxon>
        <taxon>Ecdysozoa</taxon>
        <taxon>Arthropoda</taxon>
        <taxon>Chelicerata</taxon>
        <taxon>Arachnida</taxon>
        <taxon>Araneae</taxon>
        <taxon>Araneomorphae</taxon>
        <taxon>Entelegynae</taxon>
        <taxon>Araneoidea</taxon>
        <taxon>Araneidae</taxon>
        <taxon>Caerostris</taxon>
    </lineage>
</organism>
<evidence type="ECO:0000313" key="2">
    <source>
        <dbReference type="Proteomes" id="UP001054945"/>
    </source>
</evidence>
<dbReference type="EMBL" id="BPLR01007731">
    <property type="protein sequence ID" value="GIY19241.1"/>
    <property type="molecule type" value="Genomic_DNA"/>
</dbReference>
<evidence type="ECO:0000313" key="1">
    <source>
        <dbReference type="EMBL" id="GIY19241.1"/>
    </source>
</evidence>
<sequence length="138" mass="16107">MHEPKPVEPGPKSQTLCKIPNSNGSLSRTFRPIFRLQNLLSLPSLIANLPRDFFFLSLLPSSVLWQSFDFRVALKGSSRYDKLILICPGPPNDYRLKRKLLRTWFRLIRGPRRMQPACLPANKRRLYTIRSILIKFTR</sequence>
<protein>
    <submittedName>
        <fullName evidence="1">Uncharacterized protein</fullName>
    </submittedName>
</protein>
<reference evidence="1 2" key="1">
    <citation type="submission" date="2021-06" db="EMBL/GenBank/DDBJ databases">
        <title>Caerostris extrusa draft genome.</title>
        <authorList>
            <person name="Kono N."/>
            <person name="Arakawa K."/>
        </authorList>
    </citation>
    <scope>NUCLEOTIDE SEQUENCE [LARGE SCALE GENOMIC DNA]</scope>
</reference>